<name>A0A5C6DS35_9BACT</name>
<feature type="transmembrane region" description="Helical" evidence="2">
    <location>
        <begin position="20"/>
        <end position="38"/>
    </location>
</feature>
<keyword evidence="1" id="KW-0520">NAD</keyword>
<keyword evidence="2" id="KW-0472">Membrane</keyword>
<dbReference type="Gene3D" id="3.40.50.720">
    <property type="entry name" value="NAD(P)-binding Rossmann-like Domain"/>
    <property type="match status" value="1"/>
</dbReference>
<dbReference type="GO" id="GO:0050577">
    <property type="term" value="F:GDP-L-fucose synthase activity"/>
    <property type="evidence" value="ECO:0007669"/>
    <property type="project" value="UniProtKB-EC"/>
</dbReference>
<evidence type="ECO:0000313" key="5">
    <source>
        <dbReference type="Proteomes" id="UP000319143"/>
    </source>
</evidence>
<comment type="caution">
    <text evidence="4">The sequence shown here is derived from an EMBL/GenBank/DDBJ whole genome shotgun (WGS) entry which is preliminary data.</text>
</comment>
<accession>A0A5C6DS35</accession>
<gene>
    <name evidence="4" type="primary">fcl_1</name>
    <name evidence="4" type="ORF">Poly41_24430</name>
</gene>
<dbReference type="EMBL" id="SJPV01000003">
    <property type="protein sequence ID" value="TWU39588.1"/>
    <property type="molecule type" value="Genomic_DNA"/>
</dbReference>
<evidence type="ECO:0000313" key="4">
    <source>
        <dbReference type="EMBL" id="TWU39588.1"/>
    </source>
</evidence>
<dbReference type="SUPFAM" id="SSF51735">
    <property type="entry name" value="NAD(P)-binding Rossmann-fold domains"/>
    <property type="match status" value="1"/>
</dbReference>
<keyword evidence="4" id="KW-0560">Oxidoreductase</keyword>
<keyword evidence="5" id="KW-1185">Reference proteome</keyword>
<dbReference type="AlphaFoldDB" id="A0A5C6DS35"/>
<evidence type="ECO:0000259" key="3">
    <source>
        <dbReference type="Pfam" id="PF01370"/>
    </source>
</evidence>
<evidence type="ECO:0000256" key="1">
    <source>
        <dbReference type="ARBA" id="ARBA00023027"/>
    </source>
</evidence>
<reference evidence="4 5" key="1">
    <citation type="submission" date="2019-02" db="EMBL/GenBank/DDBJ databases">
        <title>Deep-cultivation of Planctomycetes and their phenomic and genomic characterization uncovers novel biology.</title>
        <authorList>
            <person name="Wiegand S."/>
            <person name="Jogler M."/>
            <person name="Boedeker C."/>
            <person name="Pinto D."/>
            <person name="Vollmers J."/>
            <person name="Rivas-Marin E."/>
            <person name="Kohn T."/>
            <person name="Peeters S.H."/>
            <person name="Heuer A."/>
            <person name="Rast P."/>
            <person name="Oberbeckmann S."/>
            <person name="Bunk B."/>
            <person name="Jeske O."/>
            <person name="Meyerdierks A."/>
            <person name="Storesund J.E."/>
            <person name="Kallscheuer N."/>
            <person name="Luecker S."/>
            <person name="Lage O.M."/>
            <person name="Pohl T."/>
            <person name="Merkel B.J."/>
            <person name="Hornburger P."/>
            <person name="Mueller R.-W."/>
            <person name="Bruemmer F."/>
            <person name="Labrenz M."/>
            <person name="Spormann A.M."/>
            <person name="Op Den Camp H."/>
            <person name="Overmann J."/>
            <person name="Amann R."/>
            <person name="Jetten M.S.M."/>
            <person name="Mascher T."/>
            <person name="Medema M.H."/>
            <person name="Devos D.P."/>
            <person name="Kaster A.-K."/>
            <person name="Ovreas L."/>
            <person name="Rohde M."/>
            <person name="Galperin M.Y."/>
            <person name="Jogler C."/>
        </authorList>
    </citation>
    <scope>NUCLEOTIDE SEQUENCE [LARGE SCALE GENOMIC DNA]</scope>
    <source>
        <strain evidence="4 5">Poly41</strain>
    </source>
</reference>
<organism evidence="4 5">
    <name type="scientific">Novipirellula artificiosorum</name>
    <dbReference type="NCBI Taxonomy" id="2528016"/>
    <lineage>
        <taxon>Bacteria</taxon>
        <taxon>Pseudomonadati</taxon>
        <taxon>Planctomycetota</taxon>
        <taxon>Planctomycetia</taxon>
        <taxon>Pirellulales</taxon>
        <taxon>Pirellulaceae</taxon>
        <taxon>Novipirellula</taxon>
    </lineage>
</organism>
<sequence>MNTETKRVVEKDAPMKPEDLIVITGAGGFIGGNLALYFKNKGFTNIRAVDKKPLYEWYLHVPGVENLCLDVSNETNCRRVCEGAVEVYNLAADMGGMGFIERFRVECLRSILINTHMVEAAYNAGARRYFFSSSACAYNTTLQEDPNVRALKESDAYPAMSERGYGWEKLISEQFCEEYWHERGMKTAIARFHNVYGPHGTWDGGREKAPAAMCRKVIEGIDKGDLSINIWGSGEQTRSFMYIDDCVKGIDMITHCDDLIATPINLGSSEMVSINKLVDMVEKIAGVKMERSYDMDAPQGVAGRNSDNTFIQKVLGWEPNTSLDSGLAATYEWIKTQYDARKAGKRVGIG</sequence>
<protein>
    <submittedName>
        <fullName evidence="4">GDP-L-fucose synthase</fullName>
        <ecNumber evidence="4">1.1.1.271</ecNumber>
    </submittedName>
</protein>
<evidence type="ECO:0000256" key="2">
    <source>
        <dbReference type="SAM" id="Phobius"/>
    </source>
</evidence>
<dbReference type="EC" id="1.1.1.271" evidence="4"/>
<dbReference type="Gene3D" id="3.90.25.10">
    <property type="entry name" value="UDP-galactose 4-epimerase, domain 1"/>
    <property type="match status" value="1"/>
</dbReference>
<dbReference type="PANTHER" id="PTHR43574">
    <property type="entry name" value="EPIMERASE-RELATED"/>
    <property type="match status" value="1"/>
</dbReference>
<proteinExistence type="predicted"/>
<dbReference type="Proteomes" id="UP000319143">
    <property type="component" value="Unassembled WGS sequence"/>
</dbReference>
<keyword evidence="2" id="KW-1133">Transmembrane helix</keyword>
<dbReference type="InterPro" id="IPR001509">
    <property type="entry name" value="Epimerase_deHydtase"/>
</dbReference>
<dbReference type="InterPro" id="IPR036291">
    <property type="entry name" value="NAD(P)-bd_dom_sf"/>
</dbReference>
<dbReference type="RefSeq" id="WP_197231230.1">
    <property type="nucleotide sequence ID" value="NZ_SJPV01000003.1"/>
</dbReference>
<dbReference type="Pfam" id="PF01370">
    <property type="entry name" value="Epimerase"/>
    <property type="match status" value="1"/>
</dbReference>
<keyword evidence="2" id="KW-0812">Transmembrane</keyword>
<feature type="domain" description="NAD-dependent epimerase/dehydratase" evidence="3">
    <location>
        <begin position="21"/>
        <end position="258"/>
    </location>
</feature>